<dbReference type="RefSeq" id="XP_031574645.1">
    <property type="nucleotide sequence ID" value="XM_031718785.1"/>
</dbReference>
<keyword evidence="4" id="KW-1185">Reference proteome</keyword>
<dbReference type="GeneID" id="116308380"/>
<evidence type="ECO:0000256" key="3">
    <source>
        <dbReference type="ARBA" id="ARBA00023277"/>
    </source>
</evidence>
<dbReference type="InterPro" id="IPR045130">
    <property type="entry name" value="OFUT2-like"/>
</dbReference>
<reference evidence="5" key="1">
    <citation type="submission" date="2025-08" db="UniProtKB">
        <authorList>
            <consortium name="RefSeq"/>
        </authorList>
    </citation>
    <scope>IDENTIFICATION</scope>
    <source>
        <tissue evidence="5">Tentacle</tissue>
    </source>
</reference>
<dbReference type="AlphaFoldDB" id="A0A6P8JDW2"/>
<dbReference type="GO" id="GO:0046922">
    <property type="term" value="F:peptide-O-fucosyltransferase activity"/>
    <property type="evidence" value="ECO:0007669"/>
    <property type="project" value="InterPro"/>
</dbReference>
<dbReference type="Gene3D" id="3.40.50.11350">
    <property type="match status" value="1"/>
</dbReference>
<dbReference type="KEGG" id="aten:116308380"/>
<sequence>MFIRRNLVYAVKIALDSGFKACLFLSLCLLVLVLIEDGPSHVISNQEPRHFDVVKASRIELVQRELLNENAKGRYDEQGFVPKTSDIADRVFEIIPDVKNTSENETELYQVDATQNTHAIKSTSKFLFVLHHYEQLGKATHNLVQLCAIAKQMKRFVVEPFVRDSRMCGVPGGWSGQQRKRSRLFRPFSTYFDVDVFNNLLSSFGYATMKKLETFKTSCSNEKTTIVHFIYADVDAEQSLRKWYNLSVDQYIKVKNDVQRRGYCDCPFIDKGLNISNRIGDLNVGRELCVDPEKIRNIDEFEDQVLQNDRCAVIVHWRGIGKNRTNFRPRVKLKPWSLVTSLKHSNLIRNEVARFKEVSFIDNHPYIAIHIRSERQLQWYGIEKLNKCIAVMIQQVEKLKEMHKIDKIFLSTDLSAYGSDTLIFPSAQDTEFKQKLGTIQTEMLKQLQPLSYAPHTKRNSVLFDKGVVAITEMNLLFDSSHLVTIGSGTFQQWIIDVFIKKYSKDKHQNWTITRVCNREEKRNVKI</sequence>
<keyword evidence="1" id="KW-0808">Transferase</keyword>
<accession>A0A6P8JDW2</accession>
<evidence type="ECO:0000256" key="2">
    <source>
        <dbReference type="ARBA" id="ARBA00023253"/>
    </source>
</evidence>
<evidence type="ECO:0000313" key="4">
    <source>
        <dbReference type="Proteomes" id="UP000515163"/>
    </source>
</evidence>
<dbReference type="PANTHER" id="PTHR13398">
    <property type="entry name" value="GDP-FUCOSE PROTEIN O-FUCOSYLTRANSFERASE 2"/>
    <property type="match status" value="1"/>
</dbReference>
<keyword evidence="3" id="KW-0119">Carbohydrate metabolism</keyword>
<evidence type="ECO:0000313" key="5">
    <source>
        <dbReference type="RefSeq" id="XP_031574645.1"/>
    </source>
</evidence>
<dbReference type="Proteomes" id="UP000515163">
    <property type="component" value="Unplaced"/>
</dbReference>
<evidence type="ECO:0000256" key="1">
    <source>
        <dbReference type="ARBA" id="ARBA00022679"/>
    </source>
</evidence>
<dbReference type="OrthoDB" id="6021679at2759"/>
<protein>
    <submittedName>
        <fullName evidence="5">Uncharacterized protein LOC116308380</fullName>
    </submittedName>
</protein>
<organism evidence="4 5">
    <name type="scientific">Actinia tenebrosa</name>
    <name type="common">Australian red waratah sea anemone</name>
    <dbReference type="NCBI Taxonomy" id="6105"/>
    <lineage>
        <taxon>Eukaryota</taxon>
        <taxon>Metazoa</taxon>
        <taxon>Cnidaria</taxon>
        <taxon>Anthozoa</taxon>
        <taxon>Hexacorallia</taxon>
        <taxon>Actiniaria</taxon>
        <taxon>Actiniidae</taxon>
        <taxon>Actinia</taxon>
    </lineage>
</organism>
<dbReference type="PANTHER" id="PTHR13398:SF0">
    <property type="entry name" value="GDP-FUCOSE PROTEIN O-FUCOSYLTRANSFERASE 2"/>
    <property type="match status" value="1"/>
</dbReference>
<name>A0A6P8JDW2_ACTTE</name>
<dbReference type="InParanoid" id="A0A6P8JDW2"/>
<keyword evidence="2" id="KW-0294">Fucose metabolism</keyword>
<dbReference type="GO" id="GO:0006004">
    <property type="term" value="P:fucose metabolic process"/>
    <property type="evidence" value="ECO:0007669"/>
    <property type="project" value="UniProtKB-KW"/>
</dbReference>
<proteinExistence type="predicted"/>
<gene>
    <name evidence="5" type="primary">LOC116308380</name>
</gene>